<evidence type="ECO:0000256" key="2">
    <source>
        <dbReference type="ARBA" id="ARBA00008668"/>
    </source>
</evidence>
<keyword evidence="6" id="KW-0442">Lipid degradation</keyword>
<reference evidence="9 10" key="1">
    <citation type="submission" date="2024-04" db="EMBL/GenBank/DDBJ databases">
        <title>The reference genome of an endangered Asteraceae, Deinandra increscens subsp. villosa, native to the Central Coast of California.</title>
        <authorList>
            <person name="Guilliams M."/>
            <person name="Hasenstab-Lehman K."/>
            <person name="Meyer R."/>
            <person name="Mcevoy S."/>
        </authorList>
    </citation>
    <scope>NUCLEOTIDE SEQUENCE [LARGE SCALE GENOMIC DNA]</scope>
    <source>
        <tissue evidence="9">Leaf</tissue>
    </source>
</reference>
<feature type="signal peptide" evidence="8">
    <location>
        <begin position="1"/>
        <end position="20"/>
    </location>
</feature>
<name>A0AAP0CDV4_9ASTR</name>
<keyword evidence="4 8" id="KW-0732">Signal</keyword>
<accession>A0AAP0CDV4</accession>
<keyword evidence="5" id="KW-0378">Hydrolase</keyword>
<dbReference type="InterPro" id="IPR035669">
    <property type="entry name" value="SGNH_plant_lipase-like"/>
</dbReference>
<evidence type="ECO:0000256" key="3">
    <source>
        <dbReference type="ARBA" id="ARBA00022525"/>
    </source>
</evidence>
<organism evidence="9 10">
    <name type="scientific">Deinandra increscens subsp. villosa</name>
    <dbReference type="NCBI Taxonomy" id="3103831"/>
    <lineage>
        <taxon>Eukaryota</taxon>
        <taxon>Viridiplantae</taxon>
        <taxon>Streptophyta</taxon>
        <taxon>Embryophyta</taxon>
        <taxon>Tracheophyta</taxon>
        <taxon>Spermatophyta</taxon>
        <taxon>Magnoliopsida</taxon>
        <taxon>eudicotyledons</taxon>
        <taxon>Gunneridae</taxon>
        <taxon>Pentapetalae</taxon>
        <taxon>asterids</taxon>
        <taxon>campanulids</taxon>
        <taxon>Asterales</taxon>
        <taxon>Asteraceae</taxon>
        <taxon>Asteroideae</taxon>
        <taxon>Heliantheae alliance</taxon>
        <taxon>Madieae</taxon>
        <taxon>Madiinae</taxon>
        <taxon>Deinandra</taxon>
    </lineage>
</organism>
<proteinExistence type="inferred from homology"/>
<gene>
    <name evidence="9" type="ORF">SSX86_028250</name>
</gene>
<dbReference type="PANTHER" id="PTHR45650:SF9">
    <property type="entry name" value="SGNH HYDROLASE-TYPE ESTERASE DOMAIN-CONTAINING PROTEIN"/>
    <property type="match status" value="1"/>
</dbReference>
<dbReference type="PANTHER" id="PTHR45650">
    <property type="entry name" value="GDSL-LIKE LIPASE/ACYLHYDROLASE-RELATED"/>
    <property type="match status" value="1"/>
</dbReference>
<dbReference type="AlphaFoldDB" id="A0AAP0CDV4"/>
<keyword evidence="10" id="KW-1185">Reference proteome</keyword>
<dbReference type="SUPFAM" id="SSF52266">
    <property type="entry name" value="SGNH hydrolase"/>
    <property type="match status" value="1"/>
</dbReference>
<comment type="caution">
    <text evidence="9">The sequence shown here is derived from an EMBL/GenBank/DDBJ whole genome shotgun (WGS) entry which is preliminary data.</text>
</comment>
<evidence type="ECO:0000313" key="10">
    <source>
        <dbReference type="Proteomes" id="UP001408789"/>
    </source>
</evidence>
<evidence type="ECO:0000256" key="6">
    <source>
        <dbReference type="ARBA" id="ARBA00022963"/>
    </source>
</evidence>
<comment type="subcellular location">
    <subcellularLocation>
        <location evidence="1">Secreted</location>
    </subcellularLocation>
</comment>
<evidence type="ECO:0000256" key="8">
    <source>
        <dbReference type="SAM" id="SignalP"/>
    </source>
</evidence>
<feature type="chain" id="PRO_5042870230" evidence="8">
    <location>
        <begin position="21"/>
        <end position="359"/>
    </location>
</feature>
<evidence type="ECO:0000256" key="5">
    <source>
        <dbReference type="ARBA" id="ARBA00022801"/>
    </source>
</evidence>
<evidence type="ECO:0000313" key="9">
    <source>
        <dbReference type="EMBL" id="KAK9051623.1"/>
    </source>
</evidence>
<sequence length="359" mass="40139">MVNSYIFAVLMQFEILVVLSKPQVPCYFIFGDSLVDSGNNNELVTKAKANYLPYGVDFPEGVTGRFTNGRTMADMIGELLGFDEFIPTYASVTDQQISKGVNYASGGAGILPETSSYLGDRIALERQLSNHNGIVSRLFGLQENTTFTNEHLSKCLYVFNIGSNDYLNNYLLPKFYNTSHIYTPHQYASFLVRQYCQQLKKLYNLGGRKIVLFGLAPIGCTPIVIHIVGTNGKPCVESINDIVKKFNDKLRLLVDELNRDIQDANFTFINVSHISSVQKGKLAIRCSSIMPWRNVPCCEVTENGQCAHTTTTCRMRMLSIYFDGVHPSEMAHNVIATSSYIALSEMNASPYDISHLIRL</sequence>
<dbReference type="GO" id="GO:0016788">
    <property type="term" value="F:hydrolase activity, acting on ester bonds"/>
    <property type="evidence" value="ECO:0007669"/>
    <property type="project" value="InterPro"/>
</dbReference>
<dbReference type="InterPro" id="IPR036514">
    <property type="entry name" value="SGNH_hydro_sf"/>
</dbReference>
<evidence type="ECO:0000256" key="7">
    <source>
        <dbReference type="ARBA" id="ARBA00023098"/>
    </source>
</evidence>
<dbReference type="Gene3D" id="3.40.50.1110">
    <property type="entry name" value="SGNH hydrolase"/>
    <property type="match status" value="1"/>
</dbReference>
<dbReference type="GO" id="GO:0005576">
    <property type="term" value="C:extracellular region"/>
    <property type="evidence" value="ECO:0007669"/>
    <property type="project" value="UniProtKB-SubCell"/>
</dbReference>
<keyword evidence="3" id="KW-0964">Secreted</keyword>
<evidence type="ECO:0000256" key="4">
    <source>
        <dbReference type="ARBA" id="ARBA00022729"/>
    </source>
</evidence>
<dbReference type="Pfam" id="PF00657">
    <property type="entry name" value="Lipase_GDSL"/>
    <property type="match status" value="1"/>
</dbReference>
<dbReference type="InterPro" id="IPR051238">
    <property type="entry name" value="GDSL_esterase/lipase"/>
</dbReference>
<dbReference type="GO" id="GO:0016042">
    <property type="term" value="P:lipid catabolic process"/>
    <property type="evidence" value="ECO:0007669"/>
    <property type="project" value="UniProtKB-KW"/>
</dbReference>
<dbReference type="EMBL" id="JBCNJP010000027">
    <property type="protein sequence ID" value="KAK9051623.1"/>
    <property type="molecule type" value="Genomic_DNA"/>
</dbReference>
<protein>
    <submittedName>
        <fullName evidence="9">Uncharacterized protein</fullName>
    </submittedName>
</protein>
<comment type="similarity">
    <text evidence="2">Belongs to the 'GDSL' lipolytic enzyme family.</text>
</comment>
<dbReference type="CDD" id="cd01837">
    <property type="entry name" value="SGNH_plant_lipase_like"/>
    <property type="match status" value="1"/>
</dbReference>
<keyword evidence="7" id="KW-0443">Lipid metabolism</keyword>
<dbReference type="Proteomes" id="UP001408789">
    <property type="component" value="Unassembled WGS sequence"/>
</dbReference>
<dbReference type="InterPro" id="IPR001087">
    <property type="entry name" value="GDSL"/>
</dbReference>
<evidence type="ECO:0000256" key="1">
    <source>
        <dbReference type="ARBA" id="ARBA00004613"/>
    </source>
</evidence>